<keyword evidence="1" id="KW-0396">Initiation factor</keyword>
<dbReference type="AlphaFoldDB" id="A0A6C0C4F9"/>
<dbReference type="Gene3D" id="3.30.760.10">
    <property type="entry name" value="RNA Cap, Translation Initiation Factor Eif4e"/>
    <property type="match status" value="1"/>
</dbReference>
<dbReference type="SUPFAM" id="SSF55418">
    <property type="entry name" value="eIF4e-like"/>
    <property type="match status" value="1"/>
</dbReference>
<sequence>MDTSGTIETMATSSEDTHPLYDKWVLWAHLPHDTDWSIKSYKKIMTVKSIEEIVALYSAIPEKLIKNCMLFMMRDGVKPMWEDPLNCKGGCFSFKVTNKVVPQVWTKLSYILSGETLTNDPRLWKLINGITISPKKSFCIIKIWLKNCTMQNPAQLTSIPGLSIHGCLFKRHKPEY</sequence>
<evidence type="ECO:0000256" key="3">
    <source>
        <dbReference type="ARBA" id="ARBA00022917"/>
    </source>
</evidence>
<proteinExistence type="predicted"/>
<reference evidence="4" key="1">
    <citation type="journal article" date="2020" name="Nature">
        <title>Giant virus diversity and host interactions through global metagenomics.</title>
        <authorList>
            <person name="Schulz F."/>
            <person name="Roux S."/>
            <person name="Paez-Espino D."/>
            <person name="Jungbluth S."/>
            <person name="Walsh D.A."/>
            <person name="Denef V.J."/>
            <person name="McMahon K.D."/>
            <person name="Konstantinidis K.T."/>
            <person name="Eloe-Fadrosh E.A."/>
            <person name="Kyrpides N.C."/>
            <person name="Woyke T."/>
        </authorList>
    </citation>
    <scope>NUCLEOTIDE SEQUENCE</scope>
    <source>
        <strain evidence="4">GVMAG-M-3300020185-33</strain>
    </source>
</reference>
<dbReference type="InterPro" id="IPR001040">
    <property type="entry name" value="TIF_eIF_4E"/>
</dbReference>
<keyword evidence="2" id="KW-0694">RNA-binding</keyword>
<accession>A0A6C0C4F9</accession>
<evidence type="ECO:0000256" key="2">
    <source>
        <dbReference type="ARBA" id="ARBA00022884"/>
    </source>
</evidence>
<keyword evidence="3" id="KW-0648">Protein biosynthesis</keyword>
<dbReference type="PANTHER" id="PTHR11960">
    <property type="entry name" value="EUKARYOTIC TRANSLATION INITIATION FACTOR 4E RELATED"/>
    <property type="match status" value="1"/>
</dbReference>
<dbReference type="EMBL" id="MN739336">
    <property type="protein sequence ID" value="QHS99212.1"/>
    <property type="molecule type" value="Genomic_DNA"/>
</dbReference>
<dbReference type="GO" id="GO:0003743">
    <property type="term" value="F:translation initiation factor activity"/>
    <property type="evidence" value="ECO:0007669"/>
    <property type="project" value="UniProtKB-KW"/>
</dbReference>
<organism evidence="4">
    <name type="scientific">viral metagenome</name>
    <dbReference type="NCBI Taxonomy" id="1070528"/>
    <lineage>
        <taxon>unclassified sequences</taxon>
        <taxon>metagenomes</taxon>
        <taxon>organismal metagenomes</taxon>
    </lineage>
</organism>
<dbReference type="Pfam" id="PF01652">
    <property type="entry name" value="IF4E"/>
    <property type="match status" value="1"/>
</dbReference>
<protein>
    <recommendedName>
        <fullName evidence="5">Eukaryotic translation initiation factor 4E</fullName>
    </recommendedName>
</protein>
<dbReference type="GO" id="GO:0000340">
    <property type="term" value="F:RNA 7-methylguanosine cap binding"/>
    <property type="evidence" value="ECO:0007669"/>
    <property type="project" value="TreeGrafter"/>
</dbReference>
<evidence type="ECO:0000256" key="1">
    <source>
        <dbReference type="ARBA" id="ARBA00022540"/>
    </source>
</evidence>
<evidence type="ECO:0000313" key="4">
    <source>
        <dbReference type="EMBL" id="QHS99212.1"/>
    </source>
</evidence>
<evidence type="ECO:0008006" key="5">
    <source>
        <dbReference type="Google" id="ProtNLM"/>
    </source>
</evidence>
<dbReference type="GO" id="GO:0016281">
    <property type="term" value="C:eukaryotic translation initiation factor 4F complex"/>
    <property type="evidence" value="ECO:0007669"/>
    <property type="project" value="TreeGrafter"/>
</dbReference>
<dbReference type="InterPro" id="IPR023398">
    <property type="entry name" value="TIF_eIF4e-like"/>
</dbReference>
<dbReference type="PANTHER" id="PTHR11960:SF8">
    <property type="entry name" value="EUKARYOTIC TRANSLATION INITIATION FACTOR 4E1-RELATED"/>
    <property type="match status" value="1"/>
</dbReference>
<name>A0A6C0C4F9_9ZZZZ</name>